<keyword evidence="1" id="KW-0812">Transmembrane</keyword>
<keyword evidence="1" id="KW-0472">Membrane</keyword>
<sequence length="105" mass="10692">MELLVGGVALFIVLAVAGLVLGALSLAGALIALPFKLLGFAFKGLGMLLALPFILLFGALGALLFGGLGVLVLGAGLVAVALPLLPFAFVAWGLWWLLRRKPAAV</sequence>
<evidence type="ECO:0000313" key="2">
    <source>
        <dbReference type="EMBL" id="HGZ44229.1"/>
    </source>
</evidence>
<comment type="caution">
    <text evidence="2">The sequence shown here is derived from an EMBL/GenBank/DDBJ whole genome shotgun (WGS) entry which is preliminary data.</text>
</comment>
<feature type="transmembrane region" description="Helical" evidence="1">
    <location>
        <begin position="71"/>
        <end position="98"/>
    </location>
</feature>
<evidence type="ECO:0000256" key="1">
    <source>
        <dbReference type="SAM" id="Phobius"/>
    </source>
</evidence>
<gene>
    <name evidence="2" type="ORF">ENR23_12590</name>
</gene>
<organism evidence="2">
    <name type="scientific">Eiseniibacteriota bacterium</name>
    <dbReference type="NCBI Taxonomy" id="2212470"/>
    <lineage>
        <taxon>Bacteria</taxon>
        <taxon>Candidatus Eiseniibacteriota</taxon>
    </lineage>
</organism>
<proteinExistence type="predicted"/>
<feature type="transmembrane region" description="Helical" evidence="1">
    <location>
        <begin position="6"/>
        <end position="33"/>
    </location>
</feature>
<dbReference type="AlphaFoldDB" id="A0A832I3Q1"/>
<keyword evidence="1" id="KW-1133">Transmembrane helix</keyword>
<feature type="transmembrane region" description="Helical" evidence="1">
    <location>
        <begin position="45"/>
        <end position="65"/>
    </location>
</feature>
<reference evidence="2" key="1">
    <citation type="journal article" date="2020" name="mSystems">
        <title>Genome- and Community-Level Interaction Insights into Carbon Utilization and Element Cycling Functions of Hydrothermarchaeota in Hydrothermal Sediment.</title>
        <authorList>
            <person name="Zhou Z."/>
            <person name="Liu Y."/>
            <person name="Xu W."/>
            <person name="Pan J."/>
            <person name="Luo Z.H."/>
            <person name="Li M."/>
        </authorList>
    </citation>
    <scope>NUCLEOTIDE SEQUENCE [LARGE SCALE GENOMIC DNA]</scope>
    <source>
        <strain evidence="2">SpSt-381</strain>
    </source>
</reference>
<dbReference type="EMBL" id="DSQF01000025">
    <property type="protein sequence ID" value="HGZ44229.1"/>
    <property type="molecule type" value="Genomic_DNA"/>
</dbReference>
<protein>
    <submittedName>
        <fullName evidence="2">Uncharacterized protein</fullName>
    </submittedName>
</protein>
<name>A0A832I3Q1_UNCEI</name>
<accession>A0A832I3Q1</accession>